<dbReference type="EMBL" id="SNWX01000030">
    <property type="protein sequence ID" value="TDO78288.1"/>
    <property type="molecule type" value="Genomic_DNA"/>
</dbReference>
<comment type="caution">
    <text evidence="2">The sequence shown here is derived from an EMBL/GenBank/DDBJ whole genome shotgun (WGS) entry which is preliminary data.</text>
</comment>
<protein>
    <submittedName>
        <fullName evidence="2">PAS domain S-box-containing protein</fullName>
    </submittedName>
</protein>
<feature type="domain" description="PAS" evidence="1">
    <location>
        <begin position="409"/>
        <end position="479"/>
    </location>
</feature>
<dbReference type="AlphaFoldDB" id="A0A4R6LHJ9"/>
<dbReference type="OrthoDB" id="9763484at2"/>
<dbReference type="InterPro" id="IPR052155">
    <property type="entry name" value="Biofilm_reg_signaling"/>
</dbReference>
<dbReference type="PANTHER" id="PTHR44757">
    <property type="entry name" value="DIGUANYLATE CYCLASE DGCP"/>
    <property type="match status" value="1"/>
</dbReference>
<accession>A0A4R6LHJ9</accession>
<dbReference type="InterPro" id="IPR035965">
    <property type="entry name" value="PAS-like_dom_sf"/>
</dbReference>
<name>A0A4R6LHJ9_9FIRM</name>
<dbReference type="CDD" id="cd00130">
    <property type="entry name" value="PAS"/>
    <property type="match status" value="1"/>
</dbReference>
<dbReference type="Pfam" id="PF13596">
    <property type="entry name" value="PAS_10"/>
    <property type="match status" value="1"/>
</dbReference>
<dbReference type="RefSeq" id="WP_133516012.1">
    <property type="nucleotide sequence ID" value="NZ_SNWX01000030.1"/>
</dbReference>
<dbReference type="InterPro" id="IPR000014">
    <property type="entry name" value="PAS"/>
</dbReference>
<feature type="domain" description="PAS" evidence="1">
    <location>
        <begin position="285"/>
        <end position="327"/>
    </location>
</feature>
<reference evidence="2 3" key="1">
    <citation type="submission" date="2019-03" db="EMBL/GenBank/DDBJ databases">
        <title>Subsurface microbial communities from deep shales in Ohio and West Virginia, USA.</title>
        <authorList>
            <person name="Wrighton K."/>
        </authorList>
    </citation>
    <scope>NUCLEOTIDE SEQUENCE [LARGE SCALE GENOMIC DNA]</scope>
    <source>
        <strain evidence="2 3">MA284_T2</strain>
    </source>
</reference>
<proteinExistence type="predicted"/>
<evidence type="ECO:0000313" key="3">
    <source>
        <dbReference type="Proteomes" id="UP000295064"/>
    </source>
</evidence>
<dbReference type="SMART" id="SM00091">
    <property type="entry name" value="PAS"/>
    <property type="match status" value="3"/>
</dbReference>
<dbReference type="PROSITE" id="PS50112">
    <property type="entry name" value="PAS"/>
    <property type="match status" value="2"/>
</dbReference>
<dbReference type="SUPFAM" id="SSF55785">
    <property type="entry name" value="PYP-like sensor domain (PAS domain)"/>
    <property type="match status" value="2"/>
</dbReference>
<dbReference type="Gene3D" id="3.30.450.20">
    <property type="entry name" value="PAS domain"/>
    <property type="match status" value="2"/>
</dbReference>
<evidence type="ECO:0000259" key="1">
    <source>
        <dbReference type="PROSITE" id="PS50112"/>
    </source>
</evidence>
<gene>
    <name evidence="2" type="ORF">DFR79_13030</name>
</gene>
<dbReference type="PANTHER" id="PTHR44757:SF2">
    <property type="entry name" value="BIOFILM ARCHITECTURE MAINTENANCE PROTEIN MBAA"/>
    <property type="match status" value="1"/>
</dbReference>
<organism evidence="2 3">
    <name type="scientific">Halanaerobium saccharolyticum</name>
    <dbReference type="NCBI Taxonomy" id="43595"/>
    <lineage>
        <taxon>Bacteria</taxon>
        <taxon>Bacillati</taxon>
        <taxon>Bacillota</taxon>
        <taxon>Clostridia</taxon>
        <taxon>Halanaerobiales</taxon>
        <taxon>Halanaerobiaceae</taxon>
        <taxon>Halanaerobium</taxon>
    </lineage>
</organism>
<sequence>MKEIIEIADLRGRVKLELDIIADFFAVKDLKMAVLTPGSELEIFSQQKEDFGKAVNKIKLAKNSYPEIMAASDSEIKNILAEYLTDFRGELLYFKVKAAGHMYIIYFSFNSNIESHKAESIDLFKRQLKSVLDGIYKQEAIKVNLSQKNIENKNLKKEKYITASALDSVPGNISILDKEGKIVYTNSSWEQFAAENGALPGNVGIGENYLEICKEAVAGGDLFSARAYNGILSVLNDEQNNFSMDYPCHSPEEKRWFRMYVSSFKGIGSYEVMILHQNITREVLSEKNYEKILNEFPAAIIKYDTEKRLIYFNQKAMELFDLTERDLNKTFADLKIANYSKGNYLEKLNYVIENHKNTKTRIVVKKDGKERYYDNFLVPDFEANKLKTITSIIPEQLVDQITRSHSPKHRNHYLQLFNNFPDALVLLNLDEKIINANKKFCQLFKYEMEELKNKELDSLIVPAGKEGEAKDFSQLVLTGTQLEHQVCRINSRGEKLNLQLTAFPVLLNNNKIGIYAIYREIK</sequence>
<dbReference type="Pfam" id="PF13426">
    <property type="entry name" value="PAS_9"/>
    <property type="match status" value="1"/>
</dbReference>
<dbReference type="Proteomes" id="UP000295064">
    <property type="component" value="Unassembled WGS sequence"/>
</dbReference>
<evidence type="ECO:0000313" key="2">
    <source>
        <dbReference type="EMBL" id="TDO78288.1"/>
    </source>
</evidence>
<dbReference type="NCBIfam" id="TIGR00229">
    <property type="entry name" value="sensory_box"/>
    <property type="match status" value="2"/>
</dbReference>